<proteinExistence type="predicted"/>
<gene>
    <name evidence="2" type="ORF">METZ01_LOCUS12357</name>
</gene>
<evidence type="ECO:0008006" key="3">
    <source>
        <dbReference type="Google" id="ProtNLM"/>
    </source>
</evidence>
<name>A0A381P1F8_9ZZZZ</name>
<evidence type="ECO:0000313" key="2">
    <source>
        <dbReference type="EMBL" id="SUZ59503.1"/>
    </source>
</evidence>
<feature type="compositionally biased region" description="Basic and acidic residues" evidence="1">
    <location>
        <begin position="164"/>
        <end position="177"/>
    </location>
</feature>
<accession>A0A381P1F8</accession>
<evidence type="ECO:0000256" key="1">
    <source>
        <dbReference type="SAM" id="MobiDB-lite"/>
    </source>
</evidence>
<dbReference type="EMBL" id="UINC01000682">
    <property type="protein sequence ID" value="SUZ59503.1"/>
    <property type="molecule type" value="Genomic_DNA"/>
</dbReference>
<reference evidence="2" key="1">
    <citation type="submission" date="2018-05" db="EMBL/GenBank/DDBJ databases">
        <authorList>
            <person name="Lanie J.A."/>
            <person name="Ng W.-L."/>
            <person name="Kazmierczak K.M."/>
            <person name="Andrzejewski T.M."/>
            <person name="Davidsen T.M."/>
            <person name="Wayne K.J."/>
            <person name="Tettelin H."/>
            <person name="Glass J.I."/>
            <person name="Rusch D."/>
            <person name="Podicherti R."/>
            <person name="Tsui H.-C.T."/>
            <person name="Winkler M.E."/>
        </authorList>
    </citation>
    <scope>NUCLEOTIDE SEQUENCE</scope>
</reference>
<protein>
    <recommendedName>
        <fullName evidence="3">Lipoprotein</fullName>
    </recommendedName>
</protein>
<sequence>MHIQQRNLYLLTFILSSLSGCSFFEATVQTCEEPQEYLNSYSIPDLVIPDALRELQKQSSFYIPKGIDYNEASQEEMLPVMREEIKKQVKETDNISGDDLSELLDLIDQTIDGRTNAFDQASYDVTSTVKRTGNMPDRCLDEAPSYFAKGVLEDNGSNQLSERSQAEADEKGWFQRMRDRRQNKK</sequence>
<organism evidence="2">
    <name type="scientific">marine metagenome</name>
    <dbReference type="NCBI Taxonomy" id="408172"/>
    <lineage>
        <taxon>unclassified sequences</taxon>
        <taxon>metagenomes</taxon>
        <taxon>ecological metagenomes</taxon>
    </lineage>
</organism>
<dbReference type="AlphaFoldDB" id="A0A381P1F8"/>
<feature type="region of interest" description="Disordered" evidence="1">
    <location>
        <begin position="150"/>
        <end position="185"/>
    </location>
</feature>
<dbReference type="PROSITE" id="PS51257">
    <property type="entry name" value="PROKAR_LIPOPROTEIN"/>
    <property type="match status" value="1"/>
</dbReference>